<protein>
    <submittedName>
        <fullName evidence="1">Uncharacterized protein</fullName>
    </submittedName>
</protein>
<accession>G7YMP4</accession>
<reference key="2">
    <citation type="submission" date="2011-10" db="EMBL/GenBank/DDBJ databases">
        <title>The genome and transcriptome sequence of Clonorchis sinensis provide insights into the carcinogenic liver fluke.</title>
        <authorList>
            <person name="Wang X."/>
            <person name="Huang Y."/>
            <person name="Chen W."/>
            <person name="Liu H."/>
            <person name="Guo L."/>
            <person name="Chen Y."/>
            <person name="Luo F."/>
            <person name="Zhou W."/>
            <person name="Sun J."/>
            <person name="Mao Q."/>
            <person name="Liang P."/>
            <person name="Zhou C."/>
            <person name="Tian Y."/>
            <person name="Men J."/>
            <person name="Lv X."/>
            <person name="Huang L."/>
            <person name="Zhou J."/>
            <person name="Hu Y."/>
            <person name="Li R."/>
            <person name="Zhang F."/>
            <person name="Lei H."/>
            <person name="Li X."/>
            <person name="Hu X."/>
            <person name="Liang C."/>
            <person name="Xu J."/>
            <person name="Wu Z."/>
            <person name="Yu X."/>
        </authorList>
    </citation>
    <scope>NUCLEOTIDE SEQUENCE</scope>
    <source>
        <strain>Henan</strain>
    </source>
</reference>
<evidence type="ECO:0000313" key="1">
    <source>
        <dbReference type="EMBL" id="GAA54225.1"/>
    </source>
</evidence>
<sequence>MTENATTVTTLVTVQTHGSFWETRHAYTDKRECPNEHEQVCPSFGLSTTIGAEQPTDHMICTPARLGYHNKMLPRLAVSEIFRTTMTLCRCPRVANIAVIHLHSCFVCSSHTGNNVVSAASEHEFKSWLNKQRQVATNGNYSLRQMAKRWREFYGSPAVQLMTENQLVFRGYASFRFTRASNAQLPTSPPQIIGRQNCGSYNNCTTSTRFLTAHDEIVTGYPGNDH</sequence>
<dbReference type="EMBL" id="DF143799">
    <property type="protein sequence ID" value="GAA54225.1"/>
    <property type="molecule type" value="Genomic_DNA"/>
</dbReference>
<dbReference type="AlphaFoldDB" id="G7YMP4"/>
<reference evidence="1" key="1">
    <citation type="journal article" date="2011" name="Genome Biol.">
        <title>The draft genome of the carcinogenic human liver fluke Clonorchis sinensis.</title>
        <authorList>
            <person name="Wang X."/>
            <person name="Chen W."/>
            <person name="Huang Y."/>
            <person name="Sun J."/>
            <person name="Men J."/>
            <person name="Liu H."/>
            <person name="Luo F."/>
            <person name="Guo L."/>
            <person name="Lv X."/>
            <person name="Deng C."/>
            <person name="Zhou C."/>
            <person name="Fan Y."/>
            <person name="Li X."/>
            <person name="Huang L."/>
            <person name="Hu Y."/>
            <person name="Liang C."/>
            <person name="Hu X."/>
            <person name="Xu J."/>
            <person name="Yu X."/>
        </authorList>
    </citation>
    <scope>NUCLEOTIDE SEQUENCE [LARGE SCALE GENOMIC DNA]</scope>
    <source>
        <strain evidence="1">Henan</strain>
    </source>
</reference>
<dbReference type="Proteomes" id="UP000008909">
    <property type="component" value="Unassembled WGS sequence"/>
</dbReference>
<name>G7YMP4_CLOSI</name>
<gene>
    <name evidence="1" type="ORF">CLF_112740</name>
</gene>
<evidence type="ECO:0000313" key="2">
    <source>
        <dbReference type="Proteomes" id="UP000008909"/>
    </source>
</evidence>
<keyword evidence="2" id="KW-1185">Reference proteome</keyword>
<proteinExistence type="predicted"/>
<organism evidence="1 2">
    <name type="scientific">Clonorchis sinensis</name>
    <name type="common">Chinese liver fluke</name>
    <dbReference type="NCBI Taxonomy" id="79923"/>
    <lineage>
        <taxon>Eukaryota</taxon>
        <taxon>Metazoa</taxon>
        <taxon>Spiralia</taxon>
        <taxon>Lophotrochozoa</taxon>
        <taxon>Platyhelminthes</taxon>
        <taxon>Trematoda</taxon>
        <taxon>Digenea</taxon>
        <taxon>Opisthorchiida</taxon>
        <taxon>Opisthorchiata</taxon>
        <taxon>Opisthorchiidae</taxon>
        <taxon>Clonorchis</taxon>
    </lineage>
</organism>